<dbReference type="PRINTS" id="PR01084">
    <property type="entry name" value="NAHEXCHNGR"/>
</dbReference>
<evidence type="ECO:0000259" key="12">
    <source>
        <dbReference type="Pfam" id="PF00999"/>
    </source>
</evidence>
<feature type="region of interest" description="Disordered" evidence="10">
    <location>
        <begin position="569"/>
        <end position="628"/>
    </location>
</feature>
<dbReference type="GO" id="GO:0015386">
    <property type="term" value="F:potassium:proton antiporter activity"/>
    <property type="evidence" value="ECO:0007669"/>
    <property type="project" value="TreeGrafter"/>
</dbReference>
<comment type="subcellular location">
    <subcellularLocation>
        <location evidence="1">Membrane</location>
        <topology evidence="1">Multi-pass membrane protein</topology>
    </subcellularLocation>
</comment>
<dbReference type="NCBIfam" id="TIGR00840">
    <property type="entry name" value="b_cpa1"/>
    <property type="match status" value="1"/>
</dbReference>
<feature type="region of interest" description="Disordered" evidence="10">
    <location>
        <begin position="927"/>
        <end position="948"/>
    </location>
</feature>
<feature type="transmembrane region" description="Helical" evidence="11">
    <location>
        <begin position="147"/>
        <end position="179"/>
    </location>
</feature>
<dbReference type="EMBL" id="JAODUO010000277">
    <property type="protein sequence ID" value="KAK2184210.1"/>
    <property type="molecule type" value="Genomic_DNA"/>
</dbReference>
<keyword evidence="7 11" id="KW-0472">Membrane</keyword>
<keyword evidence="4 11" id="KW-1133">Transmembrane helix</keyword>
<evidence type="ECO:0000313" key="13">
    <source>
        <dbReference type="EMBL" id="KAK2184210.1"/>
    </source>
</evidence>
<feature type="region of interest" description="Disordered" evidence="10">
    <location>
        <begin position="757"/>
        <end position="776"/>
    </location>
</feature>
<feature type="transmembrane region" description="Helical" evidence="11">
    <location>
        <begin position="341"/>
        <end position="363"/>
    </location>
</feature>
<protein>
    <recommendedName>
        <fullName evidence="9">Sodium/hydrogen exchanger</fullName>
    </recommendedName>
</protein>
<dbReference type="GO" id="GO:0015385">
    <property type="term" value="F:sodium:proton antiporter activity"/>
    <property type="evidence" value="ECO:0007669"/>
    <property type="project" value="InterPro"/>
</dbReference>
<keyword evidence="6 9" id="KW-0406">Ion transport</keyword>
<feature type="transmembrane region" description="Helical" evidence="11">
    <location>
        <begin position="12"/>
        <end position="34"/>
    </location>
</feature>
<keyword evidence="8 9" id="KW-0739">Sodium transport</keyword>
<dbReference type="Pfam" id="PF00999">
    <property type="entry name" value="Na_H_Exchanger"/>
    <property type="match status" value="1"/>
</dbReference>
<feature type="transmembrane region" description="Helical" evidence="11">
    <location>
        <begin position="311"/>
        <end position="329"/>
    </location>
</feature>
<evidence type="ECO:0000256" key="10">
    <source>
        <dbReference type="SAM" id="MobiDB-lite"/>
    </source>
</evidence>
<feature type="domain" description="Cation/H+ exchanger transmembrane" evidence="12">
    <location>
        <begin position="13"/>
        <end position="364"/>
    </location>
</feature>
<keyword evidence="3 9" id="KW-0812">Transmembrane</keyword>
<feature type="transmembrane region" description="Helical" evidence="11">
    <location>
        <begin position="199"/>
        <end position="221"/>
    </location>
</feature>
<sequence length="948" mass="105497">MILYISKVEGYTLNAQTFFFYLLPPIILDSGYFMPNRAFFDNLGTILLFAFVATIYNTLMIGLSIWGCSLIGCFPAIGALKFLHCLVFASLLAAVDPVAVLAVFEEIHVNEVLNIVLFGESLLNDGVSVVLYHMFESYSQIGGENIITVDILAGLGSFILVAIGATFIGVVHGLIAAFISRFTNEVRVIEPLVVFVIGYLSYLTAELFHLSGILSCTFCGITMKQFVEANVSQKSHTTIKYFMKMLASVCETIIFMLLGISTVVDHHQWDTGFVLLVLLFCLFYRSIGVLVFSYFANLIRVDPLSKVDQFIMAYGGLRGAIAFSLAMLLDKDLFPNRNLYITTTLVVIYFTVFVQGATIKPLVKFLKVKKDLRRKPTMNERIHVRMIDHLMGGIEDITGHFGHNLIREKFQYISKLYLKPALLRKGHMGRGRSIMNVYQKLAEQEMRELVHSSSYTVLSQMHVSPGSTPSMAQFFAQRSNSKARLGSSEDVTNLGLSDGDTCLDIASMDAQNSRKMRDDSKAHHISDDTLFKPRRRHNHTASHHMLPATGEESEHYANVYKTRPLLRHRHGKSRHTERENGTTKATKRVKVMDEPEIQTEKPRKNVNFAAGDNASEEEDENTINLSDSDDEVGITFSVTAKTQEESHEDEGVTSAESSLPWKRNTGREPVSAMYTHSMHSDEPAVGEAPPWVEADTRVPPVELAEVQKMAPPDISVADEPMWPNRSAEAARNENRILADNYLEKDTDADAGMIELKEAPSEGEGASSQLPWQRDSDENTEPVLAHNMYRTEEMNVVSVPSPLHDSCDNVDGAASDVNECVEAIPPLPWRQNSDEPPTSLVHELDSMCPQLSSMKSFMLSEAESKHSEPMQIPSVMDMSHMMDTNGNGDFLLDDLDTDQMDFYSRVAQWLLDSVPDLLDPILDDGVAPGAAPHDGATSITIESTSEVDA</sequence>
<keyword evidence="2 9" id="KW-0813">Transport</keyword>
<reference evidence="13" key="1">
    <citation type="journal article" date="2023" name="Mol. Biol. Evol.">
        <title>Third-Generation Sequencing Reveals the Adaptive Role of the Epigenome in Three Deep-Sea Polychaetes.</title>
        <authorList>
            <person name="Perez M."/>
            <person name="Aroh O."/>
            <person name="Sun Y."/>
            <person name="Lan Y."/>
            <person name="Juniper S.K."/>
            <person name="Young C.R."/>
            <person name="Angers B."/>
            <person name="Qian P.Y."/>
        </authorList>
    </citation>
    <scope>NUCLEOTIDE SEQUENCE</scope>
    <source>
        <strain evidence="13">R07B-5</strain>
    </source>
</reference>
<accession>A0AAD9NXG3</accession>
<dbReference type="GO" id="GO:0098719">
    <property type="term" value="P:sodium ion import across plasma membrane"/>
    <property type="evidence" value="ECO:0007669"/>
    <property type="project" value="TreeGrafter"/>
</dbReference>
<evidence type="ECO:0000256" key="11">
    <source>
        <dbReference type="SAM" id="Phobius"/>
    </source>
</evidence>
<evidence type="ECO:0000256" key="8">
    <source>
        <dbReference type="ARBA" id="ARBA00023201"/>
    </source>
</evidence>
<dbReference type="GO" id="GO:0051453">
    <property type="term" value="P:regulation of intracellular pH"/>
    <property type="evidence" value="ECO:0007669"/>
    <property type="project" value="TreeGrafter"/>
</dbReference>
<proteinExistence type="inferred from homology"/>
<evidence type="ECO:0000256" key="3">
    <source>
        <dbReference type="ARBA" id="ARBA00022692"/>
    </source>
</evidence>
<organism evidence="13 14">
    <name type="scientific">Ridgeia piscesae</name>
    <name type="common">Tubeworm</name>
    <dbReference type="NCBI Taxonomy" id="27915"/>
    <lineage>
        <taxon>Eukaryota</taxon>
        <taxon>Metazoa</taxon>
        <taxon>Spiralia</taxon>
        <taxon>Lophotrochozoa</taxon>
        <taxon>Annelida</taxon>
        <taxon>Polychaeta</taxon>
        <taxon>Sedentaria</taxon>
        <taxon>Canalipalpata</taxon>
        <taxon>Sabellida</taxon>
        <taxon>Siboglinidae</taxon>
        <taxon>Ridgeia</taxon>
    </lineage>
</organism>
<evidence type="ECO:0000256" key="2">
    <source>
        <dbReference type="ARBA" id="ARBA00022448"/>
    </source>
</evidence>
<evidence type="ECO:0000256" key="6">
    <source>
        <dbReference type="ARBA" id="ARBA00023065"/>
    </source>
</evidence>
<gene>
    <name evidence="13" type="ORF">NP493_278g03023</name>
</gene>
<feature type="compositionally biased region" description="Polar residues" evidence="10">
    <location>
        <begin position="936"/>
        <end position="948"/>
    </location>
</feature>
<keyword evidence="5" id="KW-0915">Sodium</keyword>
<evidence type="ECO:0000256" key="9">
    <source>
        <dbReference type="RuleBase" id="RU003722"/>
    </source>
</evidence>
<dbReference type="Gene3D" id="6.10.250.1040">
    <property type="match status" value="1"/>
</dbReference>
<feature type="region of interest" description="Disordered" evidence="10">
    <location>
        <begin position="640"/>
        <end position="665"/>
    </location>
</feature>
<comment type="similarity">
    <text evidence="9">Belongs to the monovalent cation:proton antiporter 1 (CPA1) transporter (TC 2.A.36) family.</text>
</comment>
<comment type="caution">
    <text evidence="13">The sequence shown here is derived from an EMBL/GenBank/DDBJ whole genome shotgun (WGS) entry which is preliminary data.</text>
</comment>
<feature type="transmembrane region" description="Helical" evidence="11">
    <location>
        <begin position="273"/>
        <end position="299"/>
    </location>
</feature>
<dbReference type="Proteomes" id="UP001209878">
    <property type="component" value="Unassembled WGS sequence"/>
</dbReference>
<evidence type="ECO:0000256" key="5">
    <source>
        <dbReference type="ARBA" id="ARBA00023053"/>
    </source>
</evidence>
<dbReference type="AlphaFoldDB" id="A0AAD9NXG3"/>
<feature type="transmembrane region" description="Helical" evidence="11">
    <location>
        <begin position="46"/>
        <end position="70"/>
    </location>
</feature>
<evidence type="ECO:0000256" key="1">
    <source>
        <dbReference type="ARBA" id="ARBA00004141"/>
    </source>
</evidence>
<dbReference type="InterPro" id="IPR004709">
    <property type="entry name" value="NaH_exchanger"/>
</dbReference>
<name>A0AAD9NXG3_RIDPI</name>
<feature type="transmembrane region" description="Helical" evidence="11">
    <location>
        <begin position="82"/>
        <end position="103"/>
    </location>
</feature>
<evidence type="ECO:0000256" key="4">
    <source>
        <dbReference type="ARBA" id="ARBA00022989"/>
    </source>
</evidence>
<dbReference type="InterPro" id="IPR006153">
    <property type="entry name" value="Cation/H_exchanger_TM"/>
</dbReference>
<dbReference type="PANTHER" id="PTHR10110">
    <property type="entry name" value="SODIUM/HYDROGEN EXCHANGER"/>
    <property type="match status" value="1"/>
</dbReference>
<feature type="compositionally biased region" description="Acidic residues" evidence="10">
    <location>
        <begin position="614"/>
        <end position="628"/>
    </location>
</feature>
<keyword evidence="14" id="KW-1185">Reference proteome</keyword>
<evidence type="ECO:0000256" key="7">
    <source>
        <dbReference type="ARBA" id="ARBA00023136"/>
    </source>
</evidence>
<dbReference type="InterPro" id="IPR018422">
    <property type="entry name" value="Cation/H_exchanger_CPA1"/>
</dbReference>
<feature type="compositionally biased region" description="Basic and acidic residues" evidence="10">
    <location>
        <begin position="590"/>
        <end position="603"/>
    </location>
</feature>
<feature type="transmembrane region" description="Helical" evidence="11">
    <location>
        <begin position="241"/>
        <end position="261"/>
    </location>
</feature>
<dbReference type="PANTHER" id="PTHR10110:SF98">
    <property type="entry name" value="SODIUM_HYDROGEN EXCHANGER"/>
    <property type="match status" value="1"/>
</dbReference>
<dbReference type="GO" id="GO:0005886">
    <property type="term" value="C:plasma membrane"/>
    <property type="evidence" value="ECO:0007669"/>
    <property type="project" value="TreeGrafter"/>
</dbReference>
<keyword evidence="9" id="KW-0050">Antiport</keyword>
<evidence type="ECO:0000313" key="14">
    <source>
        <dbReference type="Proteomes" id="UP001209878"/>
    </source>
</evidence>
<dbReference type="Gene3D" id="6.10.140.1330">
    <property type="match status" value="1"/>
</dbReference>